<feature type="region of interest" description="Disordered" evidence="1">
    <location>
        <begin position="223"/>
        <end position="313"/>
    </location>
</feature>
<feature type="compositionally biased region" description="Low complexity" evidence="1">
    <location>
        <begin position="292"/>
        <end position="310"/>
    </location>
</feature>
<dbReference type="OrthoDB" id="5404564at2759"/>
<accession>A0A9P5BZF0</accession>
<comment type="caution">
    <text evidence="2">The sequence shown here is derived from an EMBL/GenBank/DDBJ whole genome shotgun (WGS) entry which is preliminary data.</text>
</comment>
<reference evidence="2" key="1">
    <citation type="submission" date="2019-04" db="EMBL/GenBank/DDBJ databases">
        <title>Sequencing of skin fungus with MAO and IRED activity.</title>
        <authorList>
            <person name="Marsaioli A.J."/>
            <person name="Bonatto J.M.C."/>
            <person name="Reis Junior O."/>
        </authorList>
    </citation>
    <scope>NUCLEOTIDE SEQUENCE</scope>
    <source>
        <strain evidence="2">28M1</strain>
    </source>
</reference>
<dbReference type="Proteomes" id="UP000758155">
    <property type="component" value="Unassembled WGS sequence"/>
</dbReference>
<feature type="compositionally biased region" description="Basic and acidic residues" evidence="1">
    <location>
        <begin position="660"/>
        <end position="672"/>
    </location>
</feature>
<evidence type="ECO:0000313" key="2">
    <source>
        <dbReference type="EMBL" id="KAF3035967.1"/>
    </source>
</evidence>
<feature type="compositionally biased region" description="Polar residues" evidence="1">
    <location>
        <begin position="253"/>
        <end position="265"/>
    </location>
</feature>
<dbReference type="AlphaFoldDB" id="A0A9P5BZF0"/>
<feature type="region of interest" description="Disordered" evidence="1">
    <location>
        <begin position="655"/>
        <end position="682"/>
    </location>
</feature>
<dbReference type="EMBL" id="SWKV01000054">
    <property type="protein sequence ID" value="KAF3035967.1"/>
    <property type="molecule type" value="Genomic_DNA"/>
</dbReference>
<protein>
    <submittedName>
        <fullName evidence="2">Uncharacterized protein</fullName>
    </submittedName>
</protein>
<proteinExistence type="predicted"/>
<organism evidence="2 3">
    <name type="scientific">Didymella heteroderae</name>
    <dbReference type="NCBI Taxonomy" id="1769908"/>
    <lineage>
        <taxon>Eukaryota</taxon>
        <taxon>Fungi</taxon>
        <taxon>Dikarya</taxon>
        <taxon>Ascomycota</taxon>
        <taxon>Pezizomycotina</taxon>
        <taxon>Dothideomycetes</taxon>
        <taxon>Pleosporomycetidae</taxon>
        <taxon>Pleosporales</taxon>
        <taxon>Pleosporineae</taxon>
        <taxon>Didymellaceae</taxon>
        <taxon>Didymella</taxon>
    </lineage>
</organism>
<evidence type="ECO:0000256" key="1">
    <source>
        <dbReference type="SAM" id="MobiDB-lite"/>
    </source>
</evidence>
<evidence type="ECO:0000313" key="3">
    <source>
        <dbReference type="Proteomes" id="UP000758155"/>
    </source>
</evidence>
<feature type="region of interest" description="Disordered" evidence="1">
    <location>
        <begin position="337"/>
        <end position="360"/>
    </location>
</feature>
<name>A0A9P5BZF0_9PLEO</name>
<gene>
    <name evidence="2" type="ORF">E8E12_007241</name>
</gene>
<sequence>MTVPNVGDILMLSQVAWKTGRAFTAGRKDAPTDFQAVETDISGLAQALKLLAEALHAEDGDGLIFESDQETQIGVATILSSCKRTIHDLDSLVDRYQVIRKHRTVGGFAIERSWSDLVLAQYDTIIWTTEGGTLRDLSHLLQMHTKSIRLLTEALQGVVTPMAERFDSMYDLPGSLDDQLEEVSRFVQELALVNPTTQVPPIPQRNPARSPIAELQDPLSAAPLLLPPPALSPRRTGRTTSLPSSRERFEPAASSTPTPVSNDASPTLAGLSPSAPPRKRVSEFSFGGSSVRDSISSYASSTSSGPSRRSLNNRQTLISVGESLDLPLSAEINEIMHPNPSSSPLLPPTAVRPSSAQSIPDISRVRSTSTLSPFPARQDSITKLHRSSTTASQKAAFEKDAFRNSAMLCDVRGMLVEYSQQTQPDPDCPCDIADIEMVEACESCRIAVVRKRITDSETKRVRVVTSIWALSSDNNVRVELAMSDDSAYIPYSSYFSPAKVSMTVPCELKFHDVRYGNRLLRTARTSWVNFVFADAAGATLFQNEIMGRTLLATFRTSKTMRIHDGPMAAFAYAEQMCALENLRIWEDTDTGAVIGLVHFSASFRPGYLAFYLNSSNNPVTVVDCGPREVKVKGLRVPIAETGRAMRKDSVVDDAETITGADERQDSAKDRRGSAAGVKKKGKKGEIDRKKVISGAKIEFASEAEKREFLELVKEYQKPERLSELPDLLGVN</sequence>
<keyword evidence="3" id="KW-1185">Reference proteome</keyword>